<dbReference type="Pfam" id="PF13499">
    <property type="entry name" value="EF-hand_7"/>
    <property type="match status" value="1"/>
</dbReference>
<reference evidence="2 3" key="1">
    <citation type="journal article" date="2018" name="Biotechnol. Adv.">
        <title>Improved genomic resources and new bioinformatic workflow for the carcinogenic parasite Clonorchis sinensis: Biotechnological implications.</title>
        <authorList>
            <person name="Wang D."/>
            <person name="Korhonen P.K."/>
            <person name="Gasser R.B."/>
            <person name="Young N.D."/>
        </authorList>
    </citation>
    <scope>NUCLEOTIDE SEQUENCE [LARGE SCALE GENOMIC DNA]</scope>
    <source>
        <strain evidence="2">Cs-k2</strain>
    </source>
</reference>
<reference evidence="2 3" key="2">
    <citation type="journal article" date="2021" name="Genomics">
        <title>High-quality reference genome for Clonorchis sinensis.</title>
        <authorList>
            <person name="Young N.D."/>
            <person name="Stroehlein A.J."/>
            <person name="Kinkar L."/>
            <person name="Wang T."/>
            <person name="Sohn W.M."/>
            <person name="Chang B.C.H."/>
            <person name="Kaur P."/>
            <person name="Weisz D."/>
            <person name="Dudchenko O."/>
            <person name="Aiden E.L."/>
            <person name="Korhonen P.K."/>
            <person name="Gasser R.B."/>
        </authorList>
    </citation>
    <scope>NUCLEOTIDE SEQUENCE [LARGE SCALE GENOMIC DNA]</scope>
    <source>
        <strain evidence="2">Cs-k2</strain>
    </source>
</reference>
<dbReference type="GO" id="GO:0005509">
    <property type="term" value="F:calcium ion binding"/>
    <property type="evidence" value="ECO:0007669"/>
    <property type="project" value="InterPro"/>
</dbReference>
<dbReference type="OrthoDB" id="167809at2759"/>
<dbReference type="EMBL" id="NIRI02000056">
    <property type="protein sequence ID" value="KAG5442964.1"/>
    <property type="molecule type" value="Genomic_DNA"/>
</dbReference>
<organism evidence="2 3">
    <name type="scientific">Clonorchis sinensis</name>
    <name type="common">Chinese liver fluke</name>
    <dbReference type="NCBI Taxonomy" id="79923"/>
    <lineage>
        <taxon>Eukaryota</taxon>
        <taxon>Metazoa</taxon>
        <taxon>Spiralia</taxon>
        <taxon>Lophotrochozoa</taxon>
        <taxon>Platyhelminthes</taxon>
        <taxon>Trematoda</taxon>
        <taxon>Digenea</taxon>
        <taxon>Opisthorchiida</taxon>
        <taxon>Opisthorchiata</taxon>
        <taxon>Opisthorchiidae</taxon>
        <taxon>Clonorchis</taxon>
    </lineage>
</organism>
<dbReference type="InterPro" id="IPR002048">
    <property type="entry name" value="EF_hand_dom"/>
</dbReference>
<protein>
    <recommendedName>
        <fullName evidence="1">EF-hand domain-containing protein</fullName>
    </recommendedName>
</protein>
<proteinExistence type="predicted"/>
<gene>
    <name evidence="2" type="ORF">CSKR_107140</name>
</gene>
<evidence type="ECO:0000313" key="3">
    <source>
        <dbReference type="Proteomes" id="UP000286415"/>
    </source>
</evidence>
<keyword evidence="3" id="KW-1185">Reference proteome</keyword>
<evidence type="ECO:0000259" key="1">
    <source>
        <dbReference type="Pfam" id="PF13499"/>
    </source>
</evidence>
<dbReference type="InterPro" id="IPR011992">
    <property type="entry name" value="EF-hand-dom_pair"/>
</dbReference>
<dbReference type="AlphaFoldDB" id="A0A419QDD1"/>
<dbReference type="SUPFAM" id="SSF47473">
    <property type="entry name" value="EF-hand"/>
    <property type="match status" value="1"/>
</dbReference>
<sequence>MAILLCSLIFWSWSNKRINCGHRHCSPQFRVVAKQSRGVCKRSSPLLNNAQQSMSSPLLAELSLVELKAHFINTKEVNHKMPKLSEKAKQAILTVFDEIDNGDGKLTADELFRYLNKNKDPVTTDEAKAFITVFDKDKNGTIDRRIYGDLQRCMIEDDVFGYTEEISSCGRLGPGPPIAVCKYRVGIDVGIQIHVRAVFN</sequence>
<evidence type="ECO:0000313" key="2">
    <source>
        <dbReference type="EMBL" id="KAG5442964.1"/>
    </source>
</evidence>
<name>A0A419QDD1_CLOSI</name>
<dbReference type="Proteomes" id="UP000286415">
    <property type="component" value="Unassembled WGS sequence"/>
</dbReference>
<comment type="caution">
    <text evidence="2">The sequence shown here is derived from an EMBL/GenBank/DDBJ whole genome shotgun (WGS) entry which is preliminary data.</text>
</comment>
<feature type="domain" description="EF-hand" evidence="1">
    <location>
        <begin position="90"/>
        <end position="143"/>
    </location>
</feature>
<dbReference type="Gene3D" id="1.10.238.10">
    <property type="entry name" value="EF-hand"/>
    <property type="match status" value="1"/>
</dbReference>
<accession>A0A419QDD1</accession>
<dbReference type="CDD" id="cd00051">
    <property type="entry name" value="EFh"/>
    <property type="match status" value="1"/>
</dbReference>
<dbReference type="InParanoid" id="A0A419QDD1"/>